<dbReference type="GO" id="GO:0003677">
    <property type="term" value="F:DNA binding"/>
    <property type="evidence" value="ECO:0007669"/>
    <property type="project" value="UniProtKB-KW"/>
</dbReference>
<dbReference type="InterPro" id="IPR011990">
    <property type="entry name" value="TPR-like_helical_dom_sf"/>
</dbReference>
<accession>A0A7W8NF74</accession>
<dbReference type="InterPro" id="IPR041664">
    <property type="entry name" value="AAA_16"/>
</dbReference>
<dbReference type="GO" id="GO:0004016">
    <property type="term" value="F:adenylate cyclase activity"/>
    <property type="evidence" value="ECO:0007669"/>
    <property type="project" value="TreeGrafter"/>
</dbReference>
<keyword evidence="6" id="KW-1185">Reference proteome</keyword>
<protein>
    <submittedName>
        <fullName evidence="5">DNA-binding SARP family transcriptional activator</fullName>
    </submittedName>
</protein>
<evidence type="ECO:0000256" key="2">
    <source>
        <dbReference type="ARBA" id="ARBA00022840"/>
    </source>
</evidence>
<dbReference type="GO" id="GO:0005524">
    <property type="term" value="F:ATP binding"/>
    <property type="evidence" value="ECO:0007669"/>
    <property type="project" value="UniProtKB-KW"/>
</dbReference>
<dbReference type="Proteomes" id="UP000552709">
    <property type="component" value="Unassembled WGS sequence"/>
</dbReference>
<proteinExistence type="predicted"/>
<gene>
    <name evidence="5" type="ORF">HNQ08_002503</name>
</gene>
<dbReference type="EMBL" id="JACHFL010000005">
    <property type="protein sequence ID" value="MBB5363405.1"/>
    <property type="molecule type" value="Genomic_DNA"/>
</dbReference>
<keyword evidence="1" id="KW-0547">Nucleotide-binding</keyword>
<dbReference type="RefSeq" id="WP_184132220.1">
    <property type="nucleotide sequence ID" value="NZ_JACHFL010000005.1"/>
</dbReference>
<organism evidence="5 6">
    <name type="scientific">Deinococcus humi</name>
    <dbReference type="NCBI Taxonomy" id="662880"/>
    <lineage>
        <taxon>Bacteria</taxon>
        <taxon>Thermotogati</taxon>
        <taxon>Deinococcota</taxon>
        <taxon>Deinococci</taxon>
        <taxon>Deinococcales</taxon>
        <taxon>Deinococcaceae</taxon>
        <taxon>Deinococcus</taxon>
    </lineage>
</organism>
<dbReference type="SMART" id="SM01043">
    <property type="entry name" value="BTAD"/>
    <property type="match status" value="1"/>
</dbReference>
<name>A0A7W8NF74_9DEIO</name>
<evidence type="ECO:0000259" key="4">
    <source>
        <dbReference type="SMART" id="SM01043"/>
    </source>
</evidence>
<dbReference type="Pfam" id="PF13191">
    <property type="entry name" value="AAA_16"/>
    <property type="match status" value="1"/>
</dbReference>
<dbReference type="GO" id="GO:0005737">
    <property type="term" value="C:cytoplasm"/>
    <property type="evidence" value="ECO:0007669"/>
    <property type="project" value="TreeGrafter"/>
</dbReference>
<dbReference type="InterPro" id="IPR005158">
    <property type="entry name" value="BTAD"/>
</dbReference>
<evidence type="ECO:0000256" key="1">
    <source>
        <dbReference type="ARBA" id="ARBA00022741"/>
    </source>
</evidence>
<keyword evidence="2" id="KW-0067">ATP-binding</keyword>
<dbReference type="Gene3D" id="1.25.40.10">
    <property type="entry name" value="Tetratricopeptide repeat domain"/>
    <property type="match status" value="2"/>
</dbReference>
<dbReference type="PANTHER" id="PTHR16305:SF28">
    <property type="entry name" value="GUANYLATE CYCLASE DOMAIN-CONTAINING PROTEIN"/>
    <property type="match status" value="1"/>
</dbReference>
<dbReference type="InterPro" id="IPR027417">
    <property type="entry name" value="P-loop_NTPase"/>
</dbReference>
<reference evidence="5 6" key="1">
    <citation type="submission" date="2020-08" db="EMBL/GenBank/DDBJ databases">
        <title>Genomic Encyclopedia of Type Strains, Phase IV (KMG-IV): sequencing the most valuable type-strain genomes for metagenomic binning, comparative biology and taxonomic classification.</title>
        <authorList>
            <person name="Goeker M."/>
        </authorList>
    </citation>
    <scope>NUCLEOTIDE SEQUENCE [LARGE SCALE GENOMIC DNA]</scope>
    <source>
        <strain evidence="5 6">DSM 27939</strain>
    </source>
</reference>
<dbReference type="SUPFAM" id="SSF52540">
    <property type="entry name" value="P-loop containing nucleoside triphosphate hydrolases"/>
    <property type="match status" value="1"/>
</dbReference>
<dbReference type="AlphaFoldDB" id="A0A7W8NF74"/>
<comment type="caution">
    <text evidence="5">The sequence shown here is derived from an EMBL/GenBank/DDBJ whole genome shotgun (WGS) entry which is preliminary data.</text>
</comment>
<dbReference type="Gene3D" id="3.40.50.300">
    <property type="entry name" value="P-loop containing nucleotide triphosphate hydrolases"/>
    <property type="match status" value="1"/>
</dbReference>
<keyword evidence="5" id="KW-0238">DNA-binding</keyword>
<feature type="domain" description="Bacterial transcriptional activator" evidence="4">
    <location>
        <begin position="82"/>
        <end position="223"/>
    </location>
</feature>
<sequence length="1081" mass="114890">MSVRLNLLGGAGATLHRPGTAPLVLERRGAALLARLALEGPGPRAALAALLYDNAQTARNNLVHLLRRLNHPPGGPLVIVGSDLRLAPQIEADARRALDGQEPWPAAPAEFLGNFDYSDLPELEDWVLAWRERLAEAQRQEAGRRAAQAEATGNLTEAVQFTEHLLALDPLDEVTWRQLITLHARQGHRSAALTAYHRCVDVLRDELGSGPAQETRALMRAVEQGTLDTPLLRPPSVPLSVLRPPRLVGREREWERVHAALDTGRAVELQGEQGLGKSRLLQEIVLATPGAWLFEVRPDDTRTPYAAHSRLLRELLARMGVSLPNWARRELARLLPELGEALPPPQGEEEQARFYQAQASVLRLAAAQGLTLLAVDNVQFLDPLSAEAWPAVWTALGWGSPAAALRLVWATPPVEQGRALGGPASTRAIEVVHLGPLPPDAAQTLLVSLDVPQLNPRAAALYQLTGGHPYLLLETVRHLIETGQPADSESPLRPPGALADLLGQRLARLSLTALQAARGAAVLGGDVRPDLAAEVLGLPLLDIAGAWEELEAAQILQGERFVYDLLRETVAGGMPGAVRGLLHRSAARVLARHGAPEAEVAHHWAQGGDRHQAAALYLRAASAARATWQFRAAAVWGERAAALLEEMGDAAGAFEAWAQVAETLRDLTLDGHAQEVTAHLIRLAASPHQRARAQAARLQSLVENSDVEGLERVAREGLASLETAPDTRLAATFQEALAGALLLRGETDAALAPLDALRHLGSVLADPTVEATAHEGLGLAWVVRDPEQAAEHYDRAAALHAGSGDRIGAASVLNKRAPLLFALGDAVGAARAAAEAHDLLRGVDGADNLKLINAHERFCAAFAQEEDALAGQAVREGLALGGAATAGWGGVLHADLALLSATMGAPAEAAEALEAALAHENVPENKRHVLLAARVVVHAARGDDVQGYLRALARHAQHLNLPLVTAGARVLDAAFLPAREAIVAANQALDLAVRHGFQGLRRAALTHRARAHLTLGELAQARGDAEAALGLCKAFSLLVSPGQVLVVYADVLERQNDPGAPQARAAALQRRAAFSQRPDGA</sequence>
<dbReference type="PANTHER" id="PTHR16305">
    <property type="entry name" value="TESTICULAR SOLUBLE ADENYLYL CYCLASE"/>
    <property type="match status" value="1"/>
</dbReference>
<evidence type="ECO:0000313" key="6">
    <source>
        <dbReference type="Proteomes" id="UP000552709"/>
    </source>
</evidence>
<feature type="region of interest" description="Disordered" evidence="3">
    <location>
        <begin position="1060"/>
        <end position="1081"/>
    </location>
</feature>
<evidence type="ECO:0000256" key="3">
    <source>
        <dbReference type="SAM" id="MobiDB-lite"/>
    </source>
</evidence>
<dbReference type="SUPFAM" id="SSF48452">
    <property type="entry name" value="TPR-like"/>
    <property type="match status" value="2"/>
</dbReference>
<evidence type="ECO:0000313" key="5">
    <source>
        <dbReference type="EMBL" id="MBB5363405.1"/>
    </source>
</evidence>
<dbReference type="Pfam" id="PF03704">
    <property type="entry name" value="BTAD"/>
    <property type="match status" value="1"/>
</dbReference>